<keyword evidence="4" id="KW-1003">Cell membrane</keyword>
<dbReference type="RefSeq" id="WP_011761974.1">
    <property type="nucleotide sequence ID" value="NC_008701.1"/>
</dbReference>
<evidence type="ECO:0000256" key="2">
    <source>
        <dbReference type="ARBA" id="ARBA00007935"/>
    </source>
</evidence>
<dbReference type="PANTHER" id="PTHR30472">
    <property type="entry name" value="FERRIC ENTEROBACTIN TRANSPORT SYSTEM PERMEASE PROTEIN"/>
    <property type="match status" value="1"/>
</dbReference>
<dbReference type="Gene3D" id="1.10.3470.10">
    <property type="entry name" value="ABC transporter involved in vitamin B12 uptake, BtuC"/>
    <property type="match status" value="1"/>
</dbReference>
<dbReference type="GO" id="GO:0022857">
    <property type="term" value="F:transmembrane transporter activity"/>
    <property type="evidence" value="ECO:0007669"/>
    <property type="project" value="InterPro"/>
</dbReference>
<keyword evidence="10" id="KW-1185">Reference proteome</keyword>
<feature type="transmembrane region" description="Helical" evidence="8">
    <location>
        <begin position="194"/>
        <end position="214"/>
    </location>
</feature>
<feature type="transmembrane region" description="Helical" evidence="8">
    <location>
        <begin position="85"/>
        <end position="108"/>
    </location>
</feature>
<proteinExistence type="inferred from homology"/>
<dbReference type="PANTHER" id="PTHR30472:SF25">
    <property type="entry name" value="ABC TRANSPORTER PERMEASE PROTEIN MJ0876-RELATED"/>
    <property type="match status" value="1"/>
</dbReference>
<dbReference type="AlphaFoldDB" id="A1RR15"/>
<dbReference type="InterPro" id="IPR000522">
    <property type="entry name" value="ABC_transptr_permease_BtuC"/>
</dbReference>
<sequence>MRVLASYLLLVGVLAALFLYSLSVGAYSYGPLDVLKAALWGSGPEALVAKMRLARAVASVAVGAALAVAGAALQAVLRNPLASPFTLGIPQAAALGVAVAVMVAGAGTVTRGLLDISNPYLVVGLAFLSALLNGLLVLFLASLTGFSVASVVLAMVVVSSVYQAALALLQYLYLNDIQTAAVVFWTFGDVGRPGYWESFMLLAVAAASALYFLANSAGYNLVAVGEEVAKTSGVDPARLRLTTLVAVTLAVAVLVSFTGVIGFVGLAAPHIARLLVGGNHTRLIPASAAAGAALVLGADIVGRLAKPPVIIPVGITLSFVGAAFILALLFRLRRYGEY</sequence>
<dbReference type="EMBL" id="CP000504">
    <property type="protein sequence ID" value="ABL87397.1"/>
    <property type="molecule type" value="Genomic_DNA"/>
</dbReference>
<name>A1RR15_PYRIL</name>
<keyword evidence="3" id="KW-0813">Transport</keyword>
<dbReference type="KEGG" id="pis:Pisl_0215"/>
<feature type="transmembrane region" description="Helical" evidence="8">
    <location>
        <begin position="120"/>
        <end position="141"/>
    </location>
</feature>
<gene>
    <name evidence="9" type="ordered locus">Pisl_0215</name>
</gene>
<dbReference type="STRING" id="384616.Pisl_0215"/>
<dbReference type="GO" id="GO:0033214">
    <property type="term" value="P:siderophore-iron import into cell"/>
    <property type="evidence" value="ECO:0007669"/>
    <property type="project" value="TreeGrafter"/>
</dbReference>
<organism evidence="9 10">
    <name type="scientific">Pyrobaculum islandicum (strain DSM 4184 / JCM 9189 / GEO3)</name>
    <dbReference type="NCBI Taxonomy" id="384616"/>
    <lineage>
        <taxon>Archaea</taxon>
        <taxon>Thermoproteota</taxon>
        <taxon>Thermoprotei</taxon>
        <taxon>Thermoproteales</taxon>
        <taxon>Thermoproteaceae</taxon>
        <taxon>Pyrobaculum</taxon>
    </lineage>
</organism>
<protein>
    <submittedName>
        <fullName evidence="9">Transport system permease protein</fullName>
    </submittedName>
</protein>
<dbReference type="InterPro" id="IPR037294">
    <property type="entry name" value="ABC_BtuC-like"/>
</dbReference>
<feature type="transmembrane region" description="Helical" evidence="8">
    <location>
        <begin position="244"/>
        <end position="271"/>
    </location>
</feature>
<feature type="transmembrane region" description="Helical" evidence="8">
    <location>
        <begin position="52"/>
        <end position="73"/>
    </location>
</feature>
<evidence type="ECO:0000256" key="8">
    <source>
        <dbReference type="SAM" id="Phobius"/>
    </source>
</evidence>
<evidence type="ECO:0000313" key="9">
    <source>
        <dbReference type="EMBL" id="ABL87397.1"/>
    </source>
</evidence>
<evidence type="ECO:0000256" key="5">
    <source>
        <dbReference type="ARBA" id="ARBA00022692"/>
    </source>
</evidence>
<keyword evidence="6 8" id="KW-1133">Transmembrane helix</keyword>
<feature type="transmembrane region" description="Helical" evidence="8">
    <location>
        <begin position="309"/>
        <end position="330"/>
    </location>
</feature>
<dbReference type="SUPFAM" id="SSF81345">
    <property type="entry name" value="ABC transporter involved in vitamin B12 uptake, BtuC"/>
    <property type="match status" value="1"/>
</dbReference>
<dbReference type="Pfam" id="PF01032">
    <property type="entry name" value="FecCD"/>
    <property type="match status" value="1"/>
</dbReference>
<dbReference type="GeneID" id="4617679"/>
<reference evidence="9" key="1">
    <citation type="submission" date="2006-12" db="EMBL/GenBank/DDBJ databases">
        <title>Complete sequence of Pyrobaculum islandicum DSM 4184.</title>
        <authorList>
            <person name="Copeland A."/>
            <person name="Lucas S."/>
            <person name="Lapidus A."/>
            <person name="Barry K."/>
            <person name="Detter J.C."/>
            <person name="Glavina del Rio T."/>
            <person name="Dalin E."/>
            <person name="Tice H."/>
            <person name="Pitluck S."/>
            <person name="Meincke L."/>
            <person name="Brettin T."/>
            <person name="Bruce D."/>
            <person name="Han C."/>
            <person name="Tapia R."/>
            <person name="Gilna P."/>
            <person name="Schmutz J."/>
            <person name="Larimer F."/>
            <person name="Land M."/>
            <person name="Hauser L."/>
            <person name="Kyrpides N."/>
            <person name="Mikhailova N."/>
            <person name="Cozen A.E."/>
            <person name="Fitz-Gibbon S.T."/>
            <person name="House C.H."/>
            <person name="Saltikov C."/>
            <person name="Lowe T."/>
            <person name="Richardson P."/>
        </authorList>
    </citation>
    <scope>NUCLEOTIDE SEQUENCE [LARGE SCALE GENOMIC DNA]</scope>
    <source>
        <strain evidence="9">DSM 4184</strain>
    </source>
</reference>
<comment type="similarity">
    <text evidence="2">Belongs to the binding-protein-dependent transport system permease family. FecCD subfamily.</text>
</comment>
<keyword evidence="5 8" id="KW-0812">Transmembrane</keyword>
<accession>A1RR15</accession>
<dbReference type="HOGENOM" id="CLU_013016_0_0_2"/>
<evidence type="ECO:0000256" key="7">
    <source>
        <dbReference type="ARBA" id="ARBA00023136"/>
    </source>
</evidence>
<dbReference type="GO" id="GO:0005886">
    <property type="term" value="C:plasma membrane"/>
    <property type="evidence" value="ECO:0007669"/>
    <property type="project" value="UniProtKB-SubCell"/>
</dbReference>
<dbReference type="eggNOG" id="arCOG01007">
    <property type="taxonomic scope" value="Archaea"/>
</dbReference>
<comment type="subcellular location">
    <subcellularLocation>
        <location evidence="1">Cell membrane</location>
        <topology evidence="1">Multi-pass membrane protein</topology>
    </subcellularLocation>
</comment>
<keyword evidence="7 8" id="KW-0472">Membrane</keyword>
<dbReference type="Proteomes" id="UP000002595">
    <property type="component" value="Chromosome"/>
</dbReference>
<evidence type="ECO:0000256" key="6">
    <source>
        <dbReference type="ARBA" id="ARBA00022989"/>
    </source>
</evidence>
<evidence type="ECO:0000256" key="1">
    <source>
        <dbReference type="ARBA" id="ARBA00004651"/>
    </source>
</evidence>
<dbReference type="OrthoDB" id="57034at2157"/>
<evidence type="ECO:0000313" key="10">
    <source>
        <dbReference type="Proteomes" id="UP000002595"/>
    </source>
</evidence>
<feature type="transmembrane region" description="Helical" evidence="8">
    <location>
        <begin position="148"/>
        <end position="174"/>
    </location>
</feature>
<evidence type="ECO:0000256" key="4">
    <source>
        <dbReference type="ARBA" id="ARBA00022475"/>
    </source>
</evidence>
<evidence type="ECO:0000256" key="3">
    <source>
        <dbReference type="ARBA" id="ARBA00022448"/>
    </source>
</evidence>